<evidence type="ECO:0000259" key="4">
    <source>
        <dbReference type="PROSITE" id="PS51203"/>
    </source>
</evidence>
<evidence type="ECO:0000259" key="3">
    <source>
        <dbReference type="PROSITE" id="PS01031"/>
    </source>
</evidence>
<dbReference type="InterPro" id="IPR007052">
    <property type="entry name" value="CS_dom"/>
</dbReference>
<evidence type="ECO:0000313" key="5">
    <source>
        <dbReference type="EMBL" id="HDM89962.1"/>
    </source>
</evidence>
<name>A0A7C0XAL6_UNCW3</name>
<comment type="caution">
    <text evidence="5">The sequence shown here is derived from an EMBL/GenBank/DDBJ whole genome shotgun (WGS) entry which is preliminary data.</text>
</comment>
<feature type="domain" description="SHSP" evidence="3">
    <location>
        <begin position="37"/>
        <end position="149"/>
    </location>
</feature>
<organism evidence="5">
    <name type="scientific">candidate division WOR-3 bacterium</name>
    <dbReference type="NCBI Taxonomy" id="2052148"/>
    <lineage>
        <taxon>Bacteria</taxon>
        <taxon>Bacteria division WOR-3</taxon>
    </lineage>
</organism>
<dbReference type="PROSITE" id="PS01031">
    <property type="entry name" value="SHSP"/>
    <property type="match status" value="1"/>
</dbReference>
<dbReference type="EMBL" id="DRBW01000074">
    <property type="protein sequence ID" value="HDM89962.1"/>
    <property type="molecule type" value="Genomic_DNA"/>
</dbReference>
<comment type="similarity">
    <text evidence="1 2">Belongs to the small heat shock protein (HSP20) family.</text>
</comment>
<sequence length="149" mass="17331">MAMDIMRRDPFKELTTLREEIDRIFDSFFGRVPAVAEREVAWLPALNLEETDDEFIVKVELPGLKKEDVKIHLTDDSLTISGERKMEKEEKGKTYHRVEMAYGRFQRTITFPSEVEPDKARATYKDGILTITVPKSEKAKPKEIEIEIK</sequence>
<protein>
    <submittedName>
        <fullName evidence="5">Hsp20/alpha crystallin family protein</fullName>
    </submittedName>
</protein>
<gene>
    <name evidence="5" type="ORF">ENG67_02000</name>
</gene>
<reference evidence="5" key="1">
    <citation type="journal article" date="2020" name="mSystems">
        <title>Genome- and Community-Level Interaction Insights into Carbon Utilization and Element Cycling Functions of Hydrothermarchaeota in Hydrothermal Sediment.</title>
        <authorList>
            <person name="Zhou Z."/>
            <person name="Liu Y."/>
            <person name="Xu W."/>
            <person name="Pan J."/>
            <person name="Luo Z.H."/>
            <person name="Li M."/>
        </authorList>
    </citation>
    <scope>NUCLEOTIDE SEQUENCE [LARGE SCALE GENOMIC DNA]</scope>
    <source>
        <strain evidence="5">HyVt-237</strain>
    </source>
</reference>
<evidence type="ECO:0000256" key="2">
    <source>
        <dbReference type="RuleBase" id="RU003616"/>
    </source>
</evidence>
<dbReference type="InterPro" id="IPR002068">
    <property type="entry name" value="A-crystallin/Hsp20_dom"/>
</dbReference>
<dbReference type="InterPro" id="IPR008978">
    <property type="entry name" value="HSP20-like_chaperone"/>
</dbReference>
<proteinExistence type="inferred from homology"/>
<dbReference type="Proteomes" id="UP000885931">
    <property type="component" value="Unassembled WGS sequence"/>
</dbReference>
<dbReference type="PANTHER" id="PTHR11527">
    <property type="entry name" value="HEAT-SHOCK PROTEIN 20 FAMILY MEMBER"/>
    <property type="match status" value="1"/>
</dbReference>
<evidence type="ECO:0000256" key="1">
    <source>
        <dbReference type="PROSITE-ProRule" id="PRU00285"/>
    </source>
</evidence>
<dbReference type="InterPro" id="IPR031107">
    <property type="entry name" value="Small_HSP"/>
</dbReference>
<dbReference type="Pfam" id="PF00011">
    <property type="entry name" value="HSP20"/>
    <property type="match status" value="1"/>
</dbReference>
<dbReference type="SUPFAM" id="SSF49764">
    <property type="entry name" value="HSP20-like chaperones"/>
    <property type="match status" value="1"/>
</dbReference>
<dbReference type="AlphaFoldDB" id="A0A7C0XAL6"/>
<dbReference type="Gene3D" id="2.60.40.790">
    <property type="match status" value="1"/>
</dbReference>
<feature type="domain" description="CS" evidence="4">
    <location>
        <begin position="41"/>
        <end position="149"/>
    </location>
</feature>
<accession>A0A7C0XAL6</accession>
<dbReference type="CDD" id="cd06464">
    <property type="entry name" value="ACD_sHsps-like"/>
    <property type="match status" value="1"/>
</dbReference>
<dbReference type="PROSITE" id="PS51203">
    <property type="entry name" value="CS"/>
    <property type="match status" value="1"/>
</dbReference>